<dbReference type="EMBL" id="JADCNL010000002">
    <property type="protein sequence ID" value="KAG0491444.1"/>
    <property type="molecule type" value="Genomic_DNA"/>
</dbReference>
<comment type="caution">
    <text evidence="3">The sequence shown here is derived from an EMBL/GenBank/DDBJ whole genome shotgun (WGS) entry which is preliminary data.</text>
</comment>
<dbReference type="Proteomes" id="UP000636800">
    <property type="component" value="Chromosome 2"/>
</dbReference>
<dbReference type="Proteomes" id="UP000639772">
    <property type="component" value="Unassembled WGS sequence"/>
</dbReference>
<dbReference type="InterPro" id="IPR012973">
    <property type="entry name" value="NOG_C"/>
</dbReference>
<evidence type="ECO:0000259" key="1">
    <source>
        <dbReference type="Pfam" id="PF08155"/>
    </source>
</evidence>
<feature type="domain" description="NOG C-terminal" evidence="1">
    <location>
        <begin position="1"/>
        <end position="18"/>
    </location>
</feature>
<dbReference type="Pfam" id="PF08155">
    <property type="entry name" value="NOGCT"/>
    <property type="match status" value="1"/>
</dbReference>
<sequence>MPEILDGHNVYDFVDPDILNRLEELEREEGLRLEAEENEAEFEMDGNELTAEEREALAEIRKEELADPGT</sequence>
<gene>
    <name evidence="3" type="ORF">HPP92_004429</name>
    <name evidence="2" type="ORF">HPP92_004842</name>
</gene>
<organism evidence="3 5">
    <name type="scientific">Vanilla planifolia</name>
    <name type="common">Vanilla</name>
    <dbReference type="NCBI Taxonomy" id="51239"/>
    <lineage>
        <taxon>Eukaryota</taxon>
        <taxon>Viridiplantae</taxon>
        <taxon>Streptophyta</taxon>
        <taxon>Embryophyta</taxon>
        <taxon>Tracheophyta</taxon>
        <taxon>Spermatophyta</taxon>
        <taxon>Magnoliopsida</taxon>
        <taxon>Liliopsida</taxon>
        <taxon>Asparagales</taxon>
        <taxon>Orchidaceae</taxon>
        <taxon>Vanilloideae</taxon>
        <taxon>Vanilleae</taxon>
        <taxon>Vanilla</taxon>
    </lineage>
</organism>
<accession>A0A835VDY9</accession>
<evidence type="ECO:0000313" key="4">
    <source>
        <dbReference type="Proteomes" id="UP000636800"/>
    </source>
</evidence>
<evidence type="ECO:0000313" key="3">
    <source>
        <dbReference type="EMBL" id="KAG0493435.1"/>
    </source>
</evidence>
<proteinExistence type="predicted"/>
<name>A0A835VDY9_VANPL</name>
<dbReference type="AlphaFoldDB" id="A0A835VDY9"/>
<evidence type="ECO:0000313" key="5">
    <source>
        <dbReference type="Proteomes" id="UP000639772"/>
    </source>
</evidence>
<reference evidence="4 5" key="1">
    <citation type="journal article" date="2020" name="Nat. Food">
        <title>A phased Vanilla planifolia genome enables genetic improvement of flavour and production.</title>
        <authorList>
            <person name="Hasing T."/>
            <person name="Tang H."/>
            <person name="Brym M."/>
            <person name="Khazi F."/>
            <person name="Huang T."/>
            <person name="Chambers A.H."/>
        </authorList>
    </citation>
    <scope>NUCLEOTIDE SEQUENCE [LARGE SCALE GENOMIC DNA]</scope>
    <source>
        <tissue evidence="3">Leaf</tissue>
    </source>
</reference>
<keyword evidence="4" id="KW-1185">Reference proteome</keyword>
<protein>
    <recommendedName>
        <fullName evidence="1">NOG C-terminal domain-containing protein</fullName>
    </recommendedName>
</protein>
<evidence type="ECO:0000313" key="2">
    <source>
        <dbReference type="EMBL" id="KAG0491444.1"/>
    </source>
</evidence>
<dbReference type="EMBL" id="JADCNM010000002">
    <property type="protein sequence ID" value="KAG0493435.1"/>
    <property type="molecule type" value="Genomic_DNA"/>
</dbReference>